<gene>
    <name evidence="1" type="ORF">RFH988_LOCUS31833</name>
    <name evidence="2" type="ORF">SEV965_LOCUS31288</name>
</gene>
<organism evidence="1 3">
    <name type="scientific">Rotaria sordida</name>
    <dbReference type="NCBI Taxonomy" id="392033"/>
    <lineage>
        <taxon>Eukaryota</taxon>
        <taxon>Metazoa</taxon>
        <taxon>Spiralia</taxon>
        <taxon>Gnathifera</taxon>
        <taxon>Rotifera</taxon>
        <taxon>Eurotatoria</taxon>
        <taxon>Bdelloidea</taxon>
        <taxon>Philodinida</taxon>
        <taxon>Philodinidae</taxon>
        <taxon>Rotaria</taxon>
    </lineage>
</organism>
<protein>
    <submittedName>
        <fullName evidence="1">Uncharacterized protein</fullName>
    </submittedName>
</protein>
<dbReference type="EMBL" id="CAJNOO010003533">
    <property type="protein sequence ID" value="CAF1342014.1"/>
    <property type="molecule type" value="Genomic_DNA"/>
</dbReference>
<dbReference type="Proteomes" id="UP000663882">
    <property type="component" value="Unassembled WGS sequence"/>
</dbReference>
<dbReference type="AlphaFoldDB" id="A0A815GQN7"/>
<dbReference type="OrthoDB" id="10464274at2759"/>
<sequence>MTRKYIEKTIKKYSDHDFQLANESVCNDCSIREAVNTFHVPYTTLNSHVNNEVLYDQSWGIPLTIDEFLNLSKEYASFLNKSHLFPSGTPTYDWFYSFLKRHDFVSRFIFELTSLLLFDVIAGFEFIDCVQLNKRFLRNLYTNTRLQSDPFENLIQSIM</sequence>
<comment type="caution">
    <text evidence="1">The sequence shown here is derived from an EMBL/GenBank/DDBJ whole genome shotgun (WGS) entry which is preliminary data.</text>
</comment>
<dbReference type="Proteomes" id="UP000663889">
    <property type="component" value="Unassembled WGS sequence"/>
</dbReference>
<reference evidence="1" key="1">
    <citation type="submission" date="2021-02" db="EMBL/GenBank/DDBJ databases">
        <authorList>
            <person name="Nowell W R."/>
        </authorList>
    </citation>
    <scope>NUCLEOTIDE SEQUENCE</scope>
</reference>
<dbReference type="InterPro" id="IPR009057">
    <property type="entry name" value="Homeodomain-like_sf"/>
</dbReference>
<evidence type="ECO:0000313" key="2">
    <source>
        <dbReference type="EMBL" id="CAF1397910.1"/>
    </source>
</evidence>
<dbReference type="Gene3D" id="1.10.10.60">
    <property type="entry name" value="Homeodomain-like"/>
    <property type="match status" value="1"/>
</dbReference>
<dbReference type="SUPFAM" id="SSF46689">
    <property type="entry name" value="Homeodomain-like"/>
    <property type="match status" value="1"/>
</dbReference>
<name>A0A815GQN7_9BILA</name>
<evidence type="ECO:0000313" key="3">
    <source>
        <dbReference type="Proteomes" id="UP000663882"/>
    </source>
</evidence>
<proteinExistence type="predicted"/>
<accession>A0A815GQN7</accession>
<dbReference type="EMBL" id="CAJNOU010003570">
    <property type="protein sequence ID" value="CAF1397910.1"/>
    <property type="molecule type" value="Genomic_DNA"/>
</dbReference>
<evidence type="ECO:0000313" key="1">
    <source>
        <dbReference type="EMBL" id="CAF1342014.1"/>
    </source>
</evidence>